<name>A0AAE3H6V6_9BACT</name>
<gene>
    <name evidence="2" type="ORF">EGI31_19620</name>
</gene>
<sequence length="97" mass="10331">MKKFIVMCLMGLFSFVGITQAEGLIKVDDGLKVKVASVDSCKIVAGNTVSTVVEMPAYLTDTIGIFSDSLGKNEAFAEPNGVDQEFVSLHIDPGLCD</sequence>
<reference evidence="2 3" key="1">
    <citation type="submission" date="2018-11" db="EMBL/GenBank/DDBJ databases">
        <title>Novel bacteria species description.</title>
        <authorList>
            <person name="Han J.-H."/>
        </authorList>
    </citation>
    <scope>NUCLEOTIDE SEQUENCE [LARGE SCALE GENOMIC DNA]</scope>
    <source>
        <strain evidence="2 3">KCTC23259</strain>
    </source>
</reference>
<feature type="signal peptide" evidence="1">
    <location>
        <begin position="1"/>
        <end position="21"/>
    </location>
</feature>
<protein>
    <submittedName>
        <fullName evidence="2">Uncharacterized protein</fullName>
    </submittedName>
</protein>
<organism evidence="2 3">
    <name type="scientific">Lacihabitans soyangensis</name>
    <dbReference type="NCBI Taxonomy" id="869394"/>
    <lineage>
        <taxon>Bacteria</taxon>
        <taxon>Pseudomonadati</taxon>
        <taxon>Bacteroidota</taxon>
        <taxon>Cytophagia</taxon>
        <taxon>Cytophagales</taxon>
        <taxon>Leadbetterellaceae</taxon>
        <taxon>Lacihabitans</taxon>
    </lineage>
</organism>
<evidence type="ECO:0000313" key="2">
    <source>
        <dbReference type="EMBL" id="MCP9765149.1"/>
    </source>
</evidence>
<dbReference type="EMBL" id="RJUF01000180">
    <property type="protein sequence ID" value="MCP9765149.1"/>
    <property type="molecule type" value="Genomic_DNA"/>
</dbReference>
<comment type="caution">
    <text evidence="2">The sequence shown here is derived from an EMBL/GenBank/DDBJ whole genome shotgun (WGS) entry which is preliminary data.</text>
</comment>
<feature type="chain" id="PRO_5042170951" evidence="1">
    <location>
        <begin position="22"/>
        <end position="97"/>
    </location>
</feature>
<evidence type="ECO:0000313" key="3">
    <source>
        <dbReference type="Proteomes" id="UP001204144"/>
    </source>
</evidence>
<dbReference type="Proteomes" id="UP001204144">
    <property type="component" value="Unassembled WGS sequence"/>
</dbReference>
<evidence type="ECO:0000256" key="1">
    <source>
        <dbReference type="SAM" id="SignalP"/>
    </source>
</evidence>
<keyword evidence="1" id="KW-0732">Signal</keyword>
<dbReference type="AlphaFoldDB" id="A0AAE3H6V6"/>
<keyword evidence="3" id="KW-1185">Reference proteome</keyword>
<dbReference type="RefSeq" id="WP_255038839.1">
    <property type="nucleotide sequence ID" value="NZ_RJUF01000180.1"/>
</dbReference>
<proteinExistence type="predicted"/>
<accession>A0AAE3H6V6</accession>